<comment type="subcellular location">
    <subcellularLocation>
        <location evidence="1">Cell inner membrane</location>
        <topology evidence="1">Multi-pass membrane protein</topology>
    </subcellularLocation>
    <subcellularLocation>
        <location evidence="6">Cell membrane</location>
        <topology evidence="6">Multi-pass membrane protein</topology>
    </subcellularLocation>
</comment>
<gene>
    <name evidence="6 7" type="primary">nhaA</name>
    <name evidence="7" type="ORF">DD728_09840</name>
</gene>
<keyword evidence="2 6" id="KW-1003">Cell membrane</keyword>
<dbReference type="InterPro" id="IPR004670">
    <property type="entry name" value="NhaA"/>
</dbReference>
<evidence type="ECO:0000256" key="6">
    <source>
        <dbReference type="HAMAP-Rule" id="MF_01844"/>
    </source>
</evidence>
<keyword evidence="6" id="KW-0915">Sodium</keyword>
<dbReference type="EMBL" id="DOGS01000197">
    <property type="protein sequence ID" value="HBQ49169.1"/>
    <property type="molecule type" value="Genomic_DNA"/>
</dbReference>
<keyword evidence="6" id="KW-0406">Ion transport</keyword>
<comment type="similarity">
    <text evidence="6">Belongs to the NhaA Na(+)/H(+) (TC 2.A.33) antiporter family.</text>
</comment>
<protein>
    <recommendedName>
        <fullName evidence="6">Na(+)/H(+) antiporter NhaA</fullName>
    </recommendedName>
    <alternativeName>
        <fullName evidence="6">Sodium/proton antiporter NhaA</fullName>
    </alternativeName>
</protein>
<feature type="transmembrane region" description="Helical" evidence="6">
    <location>
        <begin position="322"/>
        <end position="345"/>
    </location>
</feature>
<organism evidence="7 8">
    <name type="scientific">Hyphomonas atlantica</name>
    <dbReference type="NCBI Taxonomy" id="1280948"/>
    <lineage>
        <taxon>Bacteria</taxon>
        <taxon>Pseudomonadati</taxon>
        <taxon>Pseudomonadota</taxon>
        <taxon>Alphaproteobacteria</taxon>
        <taxon>Hyphomonadales</taxon>
        <taxon>Hyphomonadaceae</taxon>
        <taxon>Hyphomonas</taxon>
    </lineage>
</organism>
<accession>A0A356W670</accession>
<keyword evidence="4 6" id="KW-1133">Transmembrane helix</keyword>
<comment type="function">
    <text evidence="6">Na(+)/H(+) antiporter that extrudes sodium in exchange for external protons.</text>
</comment>
<dbReference type="Proteomes" id="UP000263957">
    <property type="component" value="Unassembled WGS sequence"/>
</dbReference>
<dbReference type="NCBIfam" id="NF007112">
    <property type="entry name" value="PRK09561.1"/>
    <property type="match status" value="1"/>
</dbReference>
<dbReference type="PANTHER" id="PTHR30341:SF0">
    <property type="entry name" value="NA(+)_H(+) ANTIPORTER NHAA"/>
    <property type="match status" value="1"/>
</dbReference>
<dbReference type="NCBIfam" id="NF007111">
    <property type="entry name" value="PRK09560.1"/>
    <property type="match status" value="1"/>
</dbReference>
<dbReference type="AlphaFoldDB" id="A0A356W670"/>
<evidence type="ECO:0000256" key="5">
    <source>
        <dbReference type="ARBA" id="ARBA00023136"/>
    </source>
</evidence>
<feature type="transmembrane region" description="Helical" evidence="6">
    <location>
        <begin position="253"/>
        <end position="274"/>
    </location>
</feature>
<feature type="transmembrane region" description="Helical" evidence="6">
    <location>
        <begin position="286"/>
        <end position="310"/>
    </location>
</feature>
<feature type="transmembrane region" description="Helical" evidence="6">
    <location>
        <begin position="12"/>
        <end position="35"/>
    </location>
</feature>
<reference evidence="7 8" key="1">
    <citation type="journal article" date="2018" name="Nat. Biotechnol.">
        <title>A standardized bacterial taxonomy based on genome phylogeny substantially revises the tree of life.</title>
        <authorList>
            <person name="Parks D.H."/>
            <person name="Chuvochina M."/>
            <person name="Waite D.W."/>
            <person name="Rinke C."/>
            <person name="Skarshewski A."/>
            <person name="Chaumeil P.A."/>
            <person name="Hugenholtz P."/>
        </authorList>
    </citation>
    <scope>NUCLEOTIDE SEQUENCE [LARGE SCALE GENOMIC DNA]</scope>
    <source>
        <strain evidence="7">UBA10378</strain>
    </source>
</reference>
<evidence type="ECO:0000256" key="2">
    <source>
        <dbReference type="ARBA" id="ARBA00022475"/>
    </source>
</evidence>
<sequence length="389" mass="40879">MKSLLRSDQGAGIIMLAFMVLALVAANSPLAALYQAVHHTPVHLRIGELLIEGPMVYWINQGLMVIFFVIIGFEIKQQVLEGQLNTLRSAALPAFAALGGMAVPAVVYASFNQGDAVGIRGWAVPTATDIVLALSILSLMGPRVPIGLKVFLTALAVFDDIGAVIIIGVFYGEHFSPVPAVVGLAAVVGLFALNHWKVTNPVAYIIVGAVLWVGMLKAGVEGALAGVIIAAAVPMHGDRTKSKSPLRSAENTLHLWSSLLVVPLFVFFNSGVVLDEKAFSSSSEGVWLGIVLGLFLGKQVGIFGAVFLAVRSGLCRLPERVNWMQVFGVSILAGIGFTMSLFIATRAFPDPAVLSSAKLAVLSGSLLSAVIGVLVLQYATIGSGTITHD</sequence>
<proteinExistence type="inferred from homology"/>
<feature type="transmembrane region" description="Helical" evidence="6">
    <location>
        <begin position="203"/>
        <end position="233"/>
    </location>
</feature>
<keyword evidence="6" id="KW-0813">Transport</keyword>
<keyword evidence="6" id="KW-0050">Antiport</keyword>
<evidence type="ECO:0000313" key="8">
    <source>
        <dbReference type="Proteomes" id="UP000263957"/>
    </source>
</evidence>
<feature type="transmembrane region" description="Helical" evidence="6">
    <location>
        <begin position="178"/>
        <end position="196"/>
    </location>
</feature>
<feature type="transmembrane region" description="Helical" evidence="6">
    <location>
        <begin position="117"/>
        <end position="139"/>
    </location>
</feature>
<feature type="transmembrane region" description="Helical" evidence="6">
    <location>
        <begin position="357"/>
        <end position="379"/>
    </location>
</feature>
<dbReference type="Gene3D" id="1.20.1530.10">
    <property type="entry name" value="Na+/H+ antiporter like domain"/>
    <property type="match status" value="1"/>
</dbReference>
<keyword evidence="6" id="KW-0739">Sodium transport</keyword>
<keyword evidence="3 6" id="KW-0812">Transmembrane</keyword>
<evidence type="ECO:0000256" key="4">
    <source>
        <dbReference type="ARBA" id="ARBA00022989"/>
    </source>
</evidence>
<dbReference type="GO" id="GO:0006885">
    <property type="term" value="P:regulation of pH"/>
    <property type="evidence" value="ECO:0007669"/>
    <property type="project" value="UniProtKB-UniRule"/>
</dbReference>
<dbReference type="PANTHER" id="PTHR30341">
    <property type="entry name" value="SODIUM ION/PROTON ANTIPORTER NHAA-RELATED"/>
    <property type="match status" value="1"/>
</dbReference>
<evidence type="ECO:0000256" key="3">
    <source>
        <dbReference type="ARBA" id="ARBA00022692"/>
    </source>
</evidence>
<dbReference type="HAMAP" id="MF_01844">
    <property type="entry name" value="NhaA"/>
    <property type="match status" value="1"/>
</dbReference>
<dbReference type="InterPro" id="IPR023171">
    <property type="entry name" value="Na/H_antiporter_dom_sf"/>
</dbReference>
<comment type="catalytic activity">
    <reaction evidence="6">
        <text>Na(+)(in) + 2 H(+)(out) = Na(+)(out) + 2 H(+)(in)</text>
        <dbReference type="Rhea" id="RHEA:29251"/>
        <dbReference type="ChEBI" id="CHEBI:15378"/>
        <dbReference type="ChEBI" id="CHEBI:29101"/>
    </reaction>
</comment>
<feature type="transmembrane region" description="Helical" evidence="6">
    <location>
        <begin position="87"/>
        <end position="111"/>
    </location>
</feature>
<dbReference type="NCBIfam" id="TIGR00773">
    <property type="entry name" value="NhaA"/>
    <property type="match status" value="1"/>
</dbReference>
<feature type="transmembrane region" description="Helical" evidence="6">
    <location>
        <begin position="151"/>
        <end position="172"/>
    </location>
</feature>
<keyword evidence="5 6" id="KW-0472">Membrane</keyword>
<dbReference type="GO" id="GO:0015385">
    <property type="term" value="F:sodium:proton antiporter activity"/>
    <property type="evidence" value="ECO:0007669"/>
    <property type="project" value="UniProtKB-UniRule"/>
</dbReference>
<dbReference type="Pfam" id="PF06965">
    <property type="entry name" value="Na_H_antiport_1"/>
    <property type="match status" value="1"/>
</dbReference>
<feature type="transmembrane region" description="Helical" evidence="6">
    <location>
        <begin position="55"/>
        <end position="75"/>
    </location>
</feature>
<dbReference type="GO" id="GO:0005886">
    <property type="term" value="C:plasma membrane"/>
    <property type="evidence" value="ECO:0007669"/>
    <property type="project" value="UniProtKB-SubCell"/>
</dbReference>
<evidence type="ECO:0000256" key="1">
    <source>
        <dbReference type="ARBA" id="ARBA00004429"/>
    </source>
</evidence>
<evidence type="ECO:0000313" key="7">
    <source>
        <dbReference type="EMBL" id="HBQ49169.1"/>
    </source>
</evidence>
<comment type="caution">
    <text evidence="7">The sequence shown here is derived from an EMBL/GenBank/DDBJ whole genome shotgun (WGS) entry which is preliminary data.</text>
</comment>
<name>A0A356W670_9PROT</name>